<gene>
    <name evidence="1" type="ORF">BN2476_930011</name>
</gene>
<dbReference type="Proteomes" id="UP000195569">
    <property type="component" value="Unassembled WGS sequence"/>
</dbReference>
<evidence type="ECO:0000313" key="2">
    <source>
        <dbReference type="Proteomes" id="UP000195569"/>
    </source>
</evidence>
<reference evidence="1" key="1">
    <citation type="submission" date="2016-12" db="EMBL/GenBank/DDBJ databases">
        <authorList>
            <person name="Moulin L."/>
        </authorList>
    </citation>
    <scope>NUCLEOTIDE SEQUENCE [LARGE SCALE GENOMIC DNA]</scope>
    <source>
        <strain evidence="1">STM 7183</strain>
    </source>
</reference>
<organism evidence="1 2">
    <name type="scientific">Paraburkholderia piptadeniae</name>
    <dbReference type="NCBI Taxonomy" id="1701573"/>
    <lineage>
        <taxon>Bacteria</taxon>
        <taxon>Pseudomonadati</taxon>
        <taxon>Pseudomonadota</taxon>
        <taxon>Betaproteobacteria</taxon>
        <taxon>Burkholderiales</taxon>
        <taxon>Burkholderiaceae</taxon>
        <taxon>Paraburkholderia</taxon>
    </lineage>
</organism>
<comment type="caution">
    <text evidence="1">The sequence shown here is derived from an EMBL/GenBank/DDBJ whole genome shotgun (WGS) entry which is preliminary data.</text>
</comment>
<dbReference type="AlphaFoldDB" id="A0A1N7STB8"/>
<protein>
    <submittedName>
        <fullName evidence="1">Uncharacterized protein</fullName>
    </submittedName>
</protein>
<proteinExistence type="predicted"/>
<accession>A0A1N7STB8</accession>
<sequence>MNSVKRCHGSPRGVTNTLSGCHVAPGLRRAFLTQRAKSVPAGGFSTKQTPISRPLSKVKNENVTSQLRSLKSQRQVGYLFWIKAFSAPILSQPIASSGAVASTPDSFSFCSRCLSGRHINLA</sequence>
<keyword evidence="2" id="KW-1185">Reference proteome</keyword>
<name>A0A1N7STB8_9BURK</name>
<evidence type="ECO:0000313" key="1">
    <source>
        <dbReference type="EMBL" id="SIT50713.1"/>
    </source>
</evidence>
<dbReference type="EMBL" id="CYGY02000093">
    <property type="protein sequence ID" value="SIT50713.1"/>
    <property type="molecule type" value="Genomic_DNA"/>
</dbReference>